<dbReference type="RefSeq" id="WP_064218605.1">
    <property type="nucleotide sequence ID" value="NZ_LVXZ01000054.1"/>
</dbReference>
<accession>A0A179BJV0</accession>
<protein>
    <submittedName>
        <fullName evidence="2">Uncharacterized protein</fullName>
    </submittedName>
</protein>
<proteinExistence type="predicted"/>
<comment type="caution">
    <text evidence="2">The sequence shown here is derived from an EMBL/GenBank/DDBJ whole genome shotgun (WGS) entry which is preliminary data.</text>
</comment>
<dbReference type="AlphaFoldDB" id="A0A179BJV0"/>
<reference evidence="2 3" key="1">
    <citation type="submission" date="2016-04" db="EMBL/GenBank/DDBJ databases">
        <title>Acidithiobacillus ferrooxidans genome sequencing and assembly.</title>
        <authorList>
            <person name="Zhou Z."/>
        </authorList>
    </citation>
    <scope>NUCLEOTIDE SEQUENCE [LARGE SCALE GENOMIC DNA]</scope>
    <source>
        <strain evidence="2 3">BY0502</strain>
    </source>
</reference>
<keyword evidence="3" id="KW-1185">Reference proteome</keyword>
<evidence type="ECO:0000313" key="2">
    <source>
        <dbReference type="EMBL" id="OAP92008.1"/>
    </source>
</evidence>
<evidence type="ECO:0000256" key="1">
    <source>
        <dbReference type="SAM" id="MobiDB-lite"/>
    </source>
</evidence>
<feature type="region of interest" description="Disordered" evidence="1">
    <location>
        <begin position="41"/>
        <end position="71"/>
    </location>
</feature>
<organism evidence="2 3">
    <name type="scientific">Acidithiobacillus ferrooxidans</name>
    <name type="common">Thiobacillus ferrooxidans</name>
    <dbReference type="NCBI Taxonomy" id="920"/>
    <lineage>
        <taxon>Bacteria</taxon>
        <taxon>Pseudomonadati</taxon>
        <taxon>Pseudomonadota</taxon>
        <taxon>Acidithiobacillia</taxon>
        <taxon>Acidithiobacillales</taxon>
        <taxon>Acidithiobacillaceae</taxon>
        <taxon>Acidithiobacillus</taxon>
    </lineage>
</organism>
<dbReference type="Proteomes" id="UP000078302">
    <property type="component" value="Unassembled WGS sequence"/>
</dbReference>
<sequence length="71" mass="7680">MMAFWACAALVTLLTVALGLYRCEARKVALLRCKISAFRAERSARQAHPVPRGNATPQNPTVGGGSFSLLY</sequence>
<evidence type="ECO:0000313" key="3">
    <source>
        <dbReference type="Proteomes" id="UP000078302"/>
    </source>
</evidence>
<name>A0A179BJV0_ACIFR</name>
<feature type="compositionally biased region" description="Gly residues" evidence="1">
    <location>
        <begin position="62"/>
        <end position="71"/>
    </location>
</feature>
<gene>
    <name evidence="2" type="ORF">A4H96_05195</name>
</gene>
<dbReference type="EMBL" id="LVXZ01000054">
    <property type="protein sequence ID" value="OAP92008.1"/>
    <property type="molecule type" value="Genomic_DNA"/>
</dbReference>